<sequence length="31" mass="3223">MFLGVLDTTMMNVAGPAIGRAPNTTVSATER</sequence>
<evidence type="ECO:0000313" key="3">
    <source>
        <dbReference type="Proteomes" id="UP000000390"/>
    </source>
</evidence>
<dbReference type="PATRIC" id="fig|795797.18.peg.2465"/>
<dbReference type="AlphaFoldDB" id="D8J6C8"/>
<evidence type="ECO:0000313" key="4">
    <source>
        <dbReference type="Proteomes" id="UP000011645"/>
    </source>
</evidence>
<dbReference type="Proteomes" id="UP000000390">
    <property type="component" value="Chromosome"/>
</dbReference>
<dbReference type="EMBL" id="AOHV01000024">
    <property type="protein sequence ID" value="ELY37942.1"/>
    <property type="molecule type" value="Genomic_DNA"/>
</dbReference>
<name>D8J6C8_HALJB</name>
<protein>
    <submittedName>
        <fullName evidence="1">Uncharacterized protein</fullName>
    </submittedName>
</protein>
<gene>
    <name evidence="1" type="ordered locus">HacjB3_12315</name>
    <name evidence="2" type="ORF">C497_07509</name>
</gene>
<keyword evidence="4" id="KW-1185">Reference proteome</keyword>
<dbReference type="HOGENOM" id="CLU_3394464_0_0_2"/>
<reference evidence="1 3" key="1">
    <citation type="journal article" date="2010" name="J. Bacteriol.">
        <title>Complete genome sequence of Halalkalicoccus jeotgali B3(T), an extremely halophilic archaeon.</title>
        <authorList>
            <person name="Roh S.W."/>
            <person name="Nam Y.D."/>
            <person name="Nam S.H."/>
            <person name="Choi S.H."/>
            <person name="Park H.S."/>
            <person name="Bae J.W."/>
        </authorList>
    </citation>
    <scope>NUCLEOTIDE SEQUENCE [LARGE SCALE GENOMIC DNA]</scope>
    <source>
        <strain evidence="1">B3</strain>
        <strain evidence="3">DSM 18796 / CECT 7217 / JCM 14584 / KCTC 4019 / B3</strain>
    </source>
</reference>
<evidence type="ECO:0000313" key="2">
    <source>
        <dbReference type="EMBL" id="ELY37942.1"/>
    </source>
</evidence>
<dbReference type="STRING" id="795797.HacjB3_12315"/>
<evidence type="ECO:0000313" key="1">
    <source>
        <dbReference type="EMBL" id="ADJ15846.1"/>
    </source>
</evidence>
<accession>D8J6C8</accession>
<dbReference type="EMBL" id="CP002062">
    <property type="protein sequence ID" value="ADJ15846.1"/>
    <property type="molecule type" value="Genomic_DNA"/>
</dbReference>
<proteinExistence type="predicted"/>
<organism evidence="1 3">
    <name type="scientific">Halalkalicoccus jeotgali (strain DSM 18796 / CECT 7217 / JCM 14584 / KCTC 4019 / B3)</name>
    <dbReference type="NCBI Taxonomy" id="795797"/>
    <lineage>
        <taxon>Archaea</taxon>
        <taxon>Methanobacteriati</taxon>
        <taxon>Methanobacteriota</taxon>
        <taxon>Stenosarchaea group</taxon>
        <taxon>Halobacteria</taxon>
        <taxon>Halobacteriales</taxon>
        <taxon>Halococcaceae</taxon>
        <taxon>Halalkalicoccus</taxon>
    </lineage>
</organism>
<dbReference type="Proteomes" id="UP000011645">
    <property type="component" value="Unassembled WGS sequence"/>
</dbReference>
<reference evidence="2 4" key="2">
    <citation type="journal article" date="2014" name="PLoS Genet.">
        <title>Phylogenetically driven sequencing of extremely halophilic archaea reveals strategies for static and dynamic osmo-response.</title>
        <authorList>
            <person name="Becker E.A."/>
            <person name="Seitzer P.M."/>
            <person name="Tritt A."/>
            <person name="Larsen D."/>
            <person name="Krusor M."/>
            <person name="Yao A.I."/>
            <person name="Wu D."/>
            <person name="Madern D."/>
            <person name="Eisen J.A."/>
            <person name="Darling A.E."/>
            <person name="Facciotti M.T."/>
        </authorList>
    </citation>
    <scope>NUCLEOTIDE SEQUENCE [LARGE SCALE GENOMIC DNA]</scope>
    <source>
        <strain evidence="2">B3</strain>
        <strain evidence="4">DSM 18796 / CECT 7217 / JCM 14584 / KCTC 4019 / B3</strain>
    </source>
</reference>
<dbReference type="KEGG" id="hje:HacjB3_12315"/>